<evidence type="ECO:0000313" key="4">
    <source>
        <dbReference type="Proteomes" id="UP001172778"/>
    </source>
</evidence>
<organism evidence="3 4">
    <name type="scientific">Parachitinimonas caeni</name>
    <dbReference type="NCBI Taxonomy" id="3031301"/>
    <lineage>
        <taxon>Bacteria</taxon>
        <taxon>Pseudomonadati</taxon>
        <taxon>Pseudomonadota</taxon>
        <taxon>Betaproteobacteria</taxon>
        <taxon>Neisseriales</taxon>
        <taxon>Chitinibacteraceae</taxon>
        <taxon>Parachitinimonas</taxon>
    </lineage>
</organism>
<keyword evidence="2" id="KW-1133">Transmembrane helix</keyword>
<accession>A0ABT7DVJ6</accession>
<feature type="coiled-coil region" evidence="1">
    <location>
        <begin position="214"/>
        <end position="241"/>
    </location>
</feature>
<dbReference type="RefSeq" id="WP_284100388.1">
    <property type="nucleotide sequence ID" value="NZ_JARRAF010000007.1"/>
</dbReference>
<keyword evidence="4" id="KW-1185">Reference proteome</keyword>
<comment type="caution">
    <text evidence="3">The sequence shown here is derived from an EMBL/GenBank/DDBJ whole genome shotgun (WGS) entry which is preliminary data.</text>
</comment>
<feature type="transmembrane region" description="Helical" evidence="2">
    <location>
        <begin position="165"/>
        <end position="185"/>
    </location>
</feature>
<proteinExistence type="predicted"/>
<protein>
    <recommendedName>
        <fullName evidence="5">HAMP domain-containing protein</fullName>
    </recommendedName>
</protein>
<reference evidence="3" key="1">
    <citation type="submission" date="2023-03" db="EMBL/GenBank/DDBJ databases">
        <title>Chitinimonas shenzhenensis gen. nov., sp. nov., a novel member of family Burkholderiaceae isolated from activated sludge collected in Shen Zhen, China.</title>
        <authorList>
            <person name="Wang X."/>
        </authorList>
    </citation>
    <scope>NUCLEOTIDE SEQUENCE</scope>
    <source>
        <strain evidence="3">DQS-5</strain>
    </source>
</reference>
<evidence type="ECO:0000256" key="1">
    <source>
        <dbReference type="SAM" id="Coils"/>
    </source>
</evidence>
<keyword evidence="2" id="KW-0812">Transmembrane</keyword>
<evidence type="ECO:0008006" key="5">
    <source>
        <dbReference type="Google" id="ProtNLM"/>
    </source>
</evidence>
<evidence type="ECO:0000313" key="3">
    <source>
        <dbReference type="EMBL" id="MDK2124086.1"/>
    </source>
</evidence>
<keyword evidence="2" id="KW-0472">Membrane</keyword>
<dbReference type="EMBL" id="JARRAF010000007">
    <property type="protein sequence ID" value="MDK2124086.1"/>
    <property type="molecule type" value="Genomic_DNA"/>
</dbReference>
<sequence length="248" mass="26684">MDNLTESRLNIVGDQLEDSVEAGFRLGLKLQDMTELQRLAIEQIGNDPHLTAIMILDDSLLRASTDPTSKKIRAITQADVIQSRKLSVGNSQSLDRIPPDWLLRLSKDNAENATFDKRIGNLAVHGALARDAQGRPAATIWLIYDRIETVSSGNALATLLWKDSLIGVGGVVLVGAAVVALFSGLMRHLLSTAQAEVQRDEGPAELPAIPGLPLSTALNQLDHAEQSLAEAEAEISRLQNSASTGKKI</sequence>
<gene>
    <name evidence="3" type="ORF">PZA18_08510</name>
</gene>
<keyword evidence="1" id="KW-0175">Coiled coil</keyword>
<evidence type="ECO:0000256" key="2">
    <source>
        <dbReference type="SAM" id="Phobius"/>
    </source>
</evidence>
<name>A0ABT7DVJ6_9NEIS</name>
<dbReference type="Proteomes" id="UP001172778">
    <property type="component" value="Unassembled WGS sequence"/>
</dbReference>